<dbReference type="Proteomes" id="UP000199643">
    <property type="component" value="Unassembled WGS sequence"/>
</dbReference>
<gene>
    <name evidence="2" type="ORF">SAMN05421827_11863</name>
</gene>
<organism evidence="2 3">
    <name type="scientific">Pedobacter terrae</name>
    <dbReference type="NCBI Taxonomy" id="405671"/>
    <lineage>
        <taxon>Bacteria</taxon>
        <taxon>Pseudomonadati</taxon>
        <taxon>Bacteroidota</taxon>
        <taxon>Sphingobacteriia</taxon>
        <taxon>Sphingobacteriales</taxon>
        <taxon>Sphingobacteriaceae</taxon>
        <taxon>Pedobacter</taxon>
    </lineage>
</organism>
<dbReference type="STRING" id="405671.SAMN05421827_11863"/>
<feature type="region of interest" description="Disordered" evidence="1">
    <location>
        <begin position="68"/>
        <end position="91"/>
    </location>
</feature>
<sequence length="91" mass="10287">MLILKNRIQLQTTITTHNLGCKRKLKTFNLKPEKNMKKSKFEKLAPFIMRSSQMLSSLTGGLAAIAESSVDTKKKDVDSEKQDTASNDHYD</sequence>
<evidence type="ECO:0000256" key="1">
    <source>
        <dbReference type="SAM" id="MobiDB-lite"/>
    </source>
</evidence>
<dbReference type="EMBL" id="FNCH01000018">
    <property type="protein sequence ID" value="SDH17933.1"/>
    <property type="molecule type" value="Genomic_DNA"/>
</dbReference>
<dbReference type="AlphaFoldDB" id="A0A1G8AAQ0"/>
<evidence type="ECO:0000313" key="3">
    <source>
        <dbReference type="Proteomes" id="UP000199643"/>
    </source>
</evidence>
<accession>A0A1G8AAQ0</accession>
<proteinExistence type="predicted"/>
<keyword evidence="3" id="KW-1185">Reference proteome</keyword>
<feature type="compositionally biased region" description="Basic and acidic residues" evidence="1">
    <location>
        <begin position="70"/>
        <end position="91"/>
    </location>
</feature>
<evidence type="ECO:0000313" key="2">
    <source>
        <dbReference type="EMBL" id="SDH17933.1"/>
    </source>
</evidence>
<reference evidence="3" key="1">
    <citation type="submission" date="2016-10" db="EMBL/GenBank/DDBJ databases">
        <authorList>
            <person name="Varghese N."/>
            <person name="Submissions S."/>
        </authorList>
    </citation>
    <scope>NUCLEOTIDE SEQUENCE [LARGE SCALE GENOMIC DNA]</scope>
    <source>
        <strain evidence="3">DSM 17933</strain>
    </source>
</reference>
<protein>
    <submittedName>
        <fullName evidence="2">Uncharacterized protein</fullName>
    </submittedName>
</protein>
<name>A0A1G8AAQ0_9SPHI</name>